<evidence type="ECO:0000256" key="1">
    <source>
        <dbReference type="ARBA" id="ARBA00023002"/>
    </source>
</evidence>
<keyword evidence="3" id="KW-1185">Reference proteome</keyword>
<protein>
    <submittedName>
        <fullName evidence="2">SDR family oxidoreductase</fullName>
    </submittedName>
</protein>
<dbReference type="PANTHER" id="PTHR42898:SF6">
    <property type="entry name" value="NADP-DEPENDENT MANNITOL DEHYDROGENASE"/>
    <property type="match status" value="1"/>
</dbReference>
<dbReference type="InterPro" id="IPR036291">
    <property type="entry name" value="NAD(P)-bd_dom_sf"/>
</dbReference>
<evidence type="ECO:0000313" key="2">
    <source>
        <dbReference type="EMBL" id="MDI9858099.1"/>
    </source>
</evidence>
<dbReference type="Proteomes" id="UP001236507">
    <property type="component" value="Unassembled WGS sequence"/>
</dbReference>
<gene>
    <name evidence="2" type="ORF">QM524_02645</name>
</gene>
<dbReference type="PRINTS" id="PR00081">
    <property type="entry name" value="GDHRDH"/>
</dbReference>
<proteinExistence type="predicted"/>
<keyword evidence="1" id="KW-0560">Oxidoreductase</keyword>
<dbReference type="Gene3D" id="3.40.50.720">
    <property type="entry name" value="NAD(P)-binding Rossmann-like Domain"/>
    <property type="match status" value="1"/>
</dbReference>
<sequence length="254" mass="27889">MTNWNLQGKKALITGGTKGIGKATATEFLKLGAQVLIIARNGDEIQECIKEWNILGFEAQGIAADVTQSEDREMYIFPILKEWGSLDILVNNVGTNIRKEFTEYEPEEIQKVFETNLFSAIAMTRLCFEFLEKGQDASVVNVSSVAASVDVASGTPYGMTKAAELQFTRNLAVEWAKYGIRVNAVSPWYTKTPLTVPVLSQPDRLKKILDRTPLNRVAEPEEVASAIAFFAMPVSSYITGQNLAVDGGFLAKGL</sequence>
<dbReference type="SUPFAM" id="SSF51735">
    <property type="entry name" value="NAD(P)-binding Rossmann-fold domains"/>
    <property type="match status" value="1"/>
</dbReference>
<dbReference type="PANTHER" id="PTHR42898">
    <property type="entry name" value="TROPINONE REDUCTASE"/>
    <property type="match status" value="1"/>
</dbReference>
<evidence type="ECO:0000313" key="3">
    <source>
        <dbReference type="Proteomes" id="UP001236507"/>
    </source>
</evidence>
<dbReference type="EMBL" id="JASHIF010000002">
    <property type="protein sequence ID" value="MDI9858099.1"/>
    <property type="molecule type" value="Genomic_DNA"/>
</dbReference>
<dbReference type="RefSeq" id="WP_166576582.1">
    <property type="nucleotide sequence ID" value="NZ_JASHIF010000002.1"/>
</dbReference>
<dbReference type="InterPro" id="IPR002347">
    <property type="entry name" value="SDR_fam"/>
</dbReference>
<dbReference type="Pfam" id="PF13561">
    <property type="entry name" value="adh_short_C2"/>
    <property type="match status" value="1"/>
</dbReference>
<accession>A0ABT6Y3R3</accession>
<reference evidence="2 3" key="1">
    <citation type="submission" date="2023-05" db="EMBL/GenBank/DDBJ databases">
        <title>Novel species of genus Flectobacillus isolated from stream in China.</title>
        <authorList>
            <person name="Lu H."/>
        </authorList>
    </citation>
    <scope>NUCLEOTIDE SEQUENCE [LARGE SCALE GENOMIC DNA]</scope>
    <source>
        <strain evidence="2 3">KCTC 42575</strain>
    </source>
</reference>
<name>A0ABT6Y3R3_9BACT</name>
<dbReference type="InterPro" id="IPR045000">
    <property type="entry name" value="TR"/>
</dbReference>
<comment type="caution">
    <text evidence="2">The sequence shown here is derived from an EMBL/GenBank/DDBJ whole genome shotgun (WGS) entry which is preliminary data.</text>
</comment>
<dbReference type="PRINTS" id="PR00080">
    <property type="entry name" value="SDRFAMILY"/>
</dbReference>
<organism evidence="2 3">
    <name type="scientific">Flectobacillus roseus</name>
    <dbReference type="NCBI Taxonomy" id="502259"/>
    <lineage>
        <taxon>Bacteria</taxon>
        <taxon>Pseudomonadati</taxon>
        <taxon>Bacteroidota</taxon>
        <taxon>Cytophagia</taxon>
        <taxon>Cytophagales</taxon>
        <taxon>Flectobacillaceae</taxon>
        <taxon>Flectobacillus</taxon>
    </lineage>
</organism>
<dbReference type="NCBIfam" id="NF006693">
    <property type="entry name" value="PRK09242.1"/>
    <property type="match status" value="1"/>
</dbReference>